<dbReference type="AlphaFoldDB" id="A0A3B0U9S0"/>
<feature type="transmembrane region" description="Helical" evidence="7">
    <location>
        <begin position="66"/>
        <end position="85"/>
    </location>
</feature>
<keyword evidence="5 7" id="KW-1133">Transmembrane helix</keyword>
<gene>
    <name evidence="9" type="ORF">MNBD_ALPHA11-2188</name>
</gene>
<evidence type="ECO:0000256" key="7">
    <source>
        <dbReference type="SAM" id="Phobius"/>
    </source>
</evidence>
<dbReference type="PANTHER" id="PTHR43652:SF2">
    <property type="entry name" value="BASIC AMINO ACID ANTIPORTER YFCC-RELATED"/>
    <property type="match status" value="1"/>
</dbReference>
<dbReference type="InterPro" id="IPR004680">
    <property type="entry name" value="Cit_transptr-like_dom"/>
</dbReference>
<dbReference type="GO" id="GO:0008324">
    <property type="term" value="F:monoatomic cation transmembrane transporter activity"/>
    <property type="evidence" value="ECO:0007669"/>
    <property type="project" value="InterPro"/>
</dbReference>
<name>A0A3B0U9S0_9ZZZZ</name>
<dbReference type="EMBL" id="UOEQ01000580">
    <property type="protein sequence ID" value="VAW25113.1"/>
    <property type="molecule type" value="Genomic_DNA"/>
</dbReference>
<feature type="transmembrane region" description="Helical" evidence="7">
    <location>
        <begin position="494"/>
        <end position="515"/>
    </location>
</feature>
<organism evidence="9">
    <name type="scientific">hydrothermal vent metagenome</name>
    <dbReference type="NCBI Taxonomy" id="652676"/>
    <lineage>
        <taxon>unclassified sequences</taxon>
        <taxon>metagenomes</taxon>
        <taxon>ecological metagenomes</taxon>
    </lineage>
</organism>
<feature type="domain" description="RCK C-terminal" evidence="8">
    <location>
        <begin position="221"/>
        <end position="305"/>
    </location>
</feature>
<feature type="transmembrane region" description="Helical" evidence="7">
    <location>
        <begin position="465"/>
        <end position="488"/>
    </location>
</feature>
<evidence type="ECO:0000256" key="4">
    <source>
        <dbReference type="ARBA" id="ARBA00022737"/>
    </source>
</evidence>
<dbReference type="GO" id="GO:0005886">
    <property type="term" value="C:plasma membrane"/>
    <property type="evidence" value="ECO:0007669"/>
    <property type="project" value="TreeGrafter"/>
</dbReference>
<evidence type="ECO:0000313" key="9">
    <source>
        <dbReference type="EMBL" id="VAW25113.1"/>
    </source>
</evidence>
<keyword evidence="6 7" id="KW-0472">Membrane</keyword>
<keyword evidence="3 7" id="KW-0812">Transmembrane</keyword>
<dbReference type="InterPro" id="IPR036721">
    <property type="entry name" value="RCK_C_sf"/>
</dbReference>
<sequence length="607" mass="64315">MIDIFTDSNKLAMGLVFAIIVLTMVFYAMELAAIELVSLGAIVALMLVGAFLPASGIDPGELLRGFSNPALITILALLVIGQGLIQTEAMASLAEYLGNLWPKHPILVVIVLLIIAGAASSIVNNTPVVVVFIPVLASILNRRKIPSAKYMMPLSYITILGGMMTLLGSSTNLLAAGAAREAGVEIGFFSFAVPGLAMALVGGIYVLFIAPLFVPDNQKNTPSKNPSRSTQFLTEIRLTPGHPLIGDKTVAGMFPNLTSFTVRSVRRGLEDFLPPFEDIVLRTGDTLIIAATRNALTDALKSWRAFEHKGDATPAIAEGEGAILLYEALVPPGSRMVNNVVDQAGFAALHDCTILGIERRSRMPRQTLSQIRIEAGDVLLISGQRSAISRLRGLRDLLVMEWSGTEVQPRGMALKAQMIFVATIAVIASGLVPMVVAAVAGAFLMIGGGCLNVRQAARAIDRKIVMLVASSIAMAFAMSATGGADFIAQSAINSLTGVSPGMFMAGLFLLVAVLTNFMSNNATAILFTPIAIAAAAEIGMDPLPLIVSVILGANASFATPIGYQTNLLVMGAGHYRFRDFIMVGSPLVIIVWIVFSIVAPWYYGVPF</sequence>
<dbReference type="PROSITE" id="PS51202">
    <property type="entry name" value="RCK_C"/>
    <property type="match status" value="2"/>
</dbReference>
<dbReference type="PANTHER" id="PTHR43652">
    <property type="entry name" value="BASIC AMINO ACID ANTIPORTER YFCC-RELATED"/>
    <property type="match status" value="1"/>
</dbReference>
<dbReference type="InterPro" id="IPR006037">
    <property type="entry name" value="RCK_C"/>
</dbReference>
<feature type="transmembrane region" description="Helical" evidence="7">
    <location>
        <begin position="188"/>
        <end position="214"/>
    </location>
</feature>
<feature type="transmembrane region" description="Helical" evidence="7">
    <location>
        <begin position="546"/>
        <end position="568"/>
    </location>
</feature>
<feature type="transmembrane region" description="Helical" evidence="7">
    <location>
        <begin position="522"/>
        <end position="540"/>
    </location>
</feature>
<comment type="subcellular location">
    <subcellularLocation>
        <location evidence="1">Membrane</location>
        <topology evidence="1">Multi-pass membrane protein</topology>
    </subcellularLocation>
</comment>
<feature type="domain" description="RCK C-terminal" evidence="8">
    <location>
        <begin position="313"/>
        <end position="397"/>
    </location>
</feature>
<accession>A0A3B0U9S0</accession>
<proteinExistence type="predicted"/>
<protein>
    <recommendedName>
        <fullName evidence="8">RCK C-terminal domain-containing protein</fullName>
    </recommendedName>
</protein>
<dbReference type="SUPFAM" id="SSF116726">
    <property type="entry name" value="TrkA C-terminal domain-like"/>
    <property type="match status" value="2"/>
</dbReference>
<keyword evidence="4" id="KW-0677">Repeat</keyword>
<feature type="transmembrane region" description="Helical" evidence="7">
    <location>
        <begin position="12"/>
        <end position="30"/>
    </location>
</feature>
<evidence type="ECO:0000256" key="5">
    <source>
        <dbReference type="ARBA" id="ARBA00022989"/>
    </source>
</evidence>
<keyword evidence="2" id="KW-0813">Transport</keyword>
<feature type="transmembrane region" description="Helical" evidence="7">
    <location>
        <begin position="154"/>
        <end position="176"/>
    </location>
</feature>
<feature type="transmembrane region" description="Helical" evidence="7">
    <location>
        <begin position="36"/>
        <end position="54"/>
    </location>
</feature>
<evidence type="ECO:0000256" key="6">
    <source>
        <dbReference type="ARBA" id="ARBA00023136"/>
    </source>
</evidence>
<reference evidence="9" key="1">
    <citation type="submission" date="2018-06" db="EMBL/GenBank/DDBJ databases">
        <authorList>
            <person name="Zhirakovskaya E."/>
        </authorList>
    </citation>
    <scope>NUCLEOTIDE SEQUENCE</scope>
</reference>
<dbReference type="Gene3D" id="3.30.70.1450">
    <property type="entry name" value="Regulator of K+ conductance, C-terminal domain"/>
    <property type="match status" value="2"/>
</dbReference>
<evidence type="ECO:0000256" key="3">
    <source>
        <dbReference type="ARBA" id="ARBA00022692"/>
    </source>
</evidence>
<evidence type="ECO:0000256" key="1">
    <source>
        <dbReference type="ARBA" id="ARBA00004141"/>
    </source>
</evidence>
<dbReference type="Pfam" id="PF03600">
    <property type="entry name" value="CitMHS"/>
    <property type="match status" value="1"/>
</dbReference>
<feature type="transmembrane region" description="Helical" evidence="7">
    <location>
        <begin position="580"/>
        <end position="603"/>
    </location>
</feature>
<feature type="transmembrane region" description="Helical" evidence="7">
    <location>
        <begin position="105"/>
        <end position="133"/>
    </location>
</feature>
<evidence type="ECO:0000256" key="2">
    <source>
        <dbReference type="ARBA" id="ARBA00022448"/>
    </source>
</evidence>
<dbReference type="InterPro" id="IPR051679">
    <property type="entry name" value="DASS-Related_Transporters"/>
</dbReference>
<dbReference type="GO" id="GO:0006813">
    <property type="term" value="P:potassium ion transport"/>
    <property type="evidence" value="ECO:0007669"/>
    <property type="project" value="InterPro"/>
</dbReference>
<evidence type="ECO:0000259" key="8">
    <source>
        <dbReference type="PROSITE" id="PS51202"/>
    </source>
</evidence>
<dbReference type="Pfam" id="PF02080">
    <property type="entry name" value="TrkA_C"/>
    <property type="match status" value="2"/>
</dbReference>